<feature type="domain" description="VOC" evidence="2">
    <location>
        <begin position="5"/>
        <end position="151"/>
    </location>
</feature>
<keyword evidence="4" id="KW-1185">Reference proteome</keyword>
<evidence type="ECO:0000313" key="4">
    <source>
        <dbReference type="Proteomes" id="UP000317940"/>
    </source>
</evidence>
<name>A0A561TST5_9ACTN</name>
<dbReference type="GO" id="GO:0004493">
    <property type="term" value="F:methylmalonyl-CoA epimerase activity"/>
    <property type="evidence" value="ECO:0007669"/>
    <property type="project" value="TreeGrafter"/>
</dbReference>
<dbReference type="InterPro" id="IPR037523">
    <property type="entry name" value="VOC_core"/>
</dbReference>
<dbReference type="Gene3D" id="3.10.180.10">
    <property type="entry name" value="2,3-Dihydroxybiphenyl 1,2-Dioxygenase, domain 1"/>
    <property type="match status" value="1"/>
</dbReference>
<dbReference type="AlphaFoldDB" id="A0A561TST5"/>
<gene>
    <name evidence="3" type="ORF">FHX73_13194</name>
</gene>
<dbReference type="PROSITE" id="PS51819">
    <property type="entry name" value="VOC"/>
    <property type="match status" value="1"/>
</dbReference>
<dbReference type="Pfam" id="PF13669">
    <property type="entry name" value="Glyoxalase_4"/>
    <property type="match status" value="1"/>
</dbReference>
<dbReference type="GO" id="GO:0046872">
    <property type="term" value="F:metal ion binding"/>
    <property type="evidence" value="ECO:0007669"/>
    <property type="project" value="UniProtKB-KW"/>
</dbReference>
<dbReference type="PANTHER" id="PTHR43048:SF6">
    <property type="entry name" value="BLR8189 PROTEIN"/>
    <property type="match status" value="1"/>
</dbReference>
<organism evidence="3 4">
    <name type="scientific">Kitasatospora viridis</name>
    <dbReference type="NCBI Taxonomy" id="281105"/>
    <lineage>
        <taxon>Bacteria</taxon>
        <taxon>Bacillati</taxon>
        <taxon>Actinomycetota</taxon>
        <taxon>Actinomycetes</taxon>
        <taxon>Kitasatosporales</taxon>
        <taxon>Streptomycetaceae</taxon>
        <taxon>Kitasatospora</taxon>
    </lineage>
</organism>
<accession>A0A561TST5</accession>
<dbReference type="PANTHER" id="PTHR43048">
    <property type="entry name" value="METHYLMALONYL-COA EPIMERASE"/>
    <property type="match status" value="1"/>
</dbReference>
<evidence type="ECO:0000256" key="1">
    <source>
        <dbReference type="ARBA" id="ARBA00022723"/>
    </source>
</evidence>
<sequence length="161" mass="17697">MKPYTAHHIGYTVPDLEQAVRFFTDALGAEVAYRTGPFNDPDGDWMIRQLGVHPRSELRIAQLRLGGGLQLELFEYDAPDQRRALPRNSDWGGQHLALLAEDVDAEAARLAAYPGVRVLGGVDTVGEGPIKGTRWVYLTTPFGMYLELIAPVVPLTQGAEP</sequence>
<dbReference type="Proteomes" id="UP000317940">
    <property type="component" value="Unassembled WGS sequence"/>
</dbReference>
<dbReference type="InterPro" id="IPR051785">
    <property type="entry name" value="MMCE/EMCE_epimerase"/>
</dbReference>
<evidence type="ECO:0000313" key="3">
    <source>
        <dbReference type="EMBL" id="TWF90150.1"/>
    </source>
</evidence>
<dbReference type="InterPro" id="IPR029068">
    <property type="entry name" value="Glyas_Bleomycin-R_OHBP_Dase"/>
</dbReference>
<dbReference type="GO" id="GO:0046491">
    <property type="term" value="P:L-methylmalonyl-CoA metabolic process"/>
    <property type="evidence" value="ECO:0007669"/>
    <property type="project" value="TreeGrafter"/>
</dbReference>
<dbReference type="SUPFAM" id="SSF54593">
    <property type="entry name" value="Glyoxalase/Bleomycin resistance protein/Dihydroxybiphenyl dioxygenase"/>
    <property type="match status" value="1"/>
</dbReference>
<dbReference type="RefSeq" id="WP_145909380.1">
    <property type="nucleotide sequence ID" value="NZ_BAAAMZ010000001.1"/>
</dbReference>
<proteinExistence type="predicted"/>
<dbReference type="OrthoDB" id="2613830at2"/>
<reference evidence="3 4" key="1">
    <citation type="submission" date="2019-06" db="EMBL/GenBank/DDBJ databases">
        <title>Sequencing the genomes of 1000 actinobacteria strains.</title>
        <authorList>
            <person name="Klenk H.-P."/>
        </authorList>
    </citation>
    <scope>NUCLEOTIDE SEQUENCE [LARGE SCALE GENOMIC DNA]</scope>
    <source>
        <strain evidence="3 4">DSM 44826</strain>
    </source>
</reference>
<keyword evidence="1" id="KW-0479">Metal-binding</keyword>
<evidence type="ECO:0000259" key="2">
    <source>
        <dbReference type="PROSITE" id="PS51819"/>
    </source>
</evidence>
<dbReference type="EMBL" id="VIWT01000003">
    <property type="protein sequence ID" value="TWF90150.1"/>
    <property type="molecule type" value="Genomic_DNA"/>
</dbReference>
<protein>
    <submittedName>
        <fullName evidence="3">Glyoxylase I family protein</fullName>
    </submittedName>
</protein>
<dbReference type="CDD" id="cd16361">
    <property type="entry name" value="VOC_ShValD_like"/>
    <property type="match status" value="1"/>
</dbReference>
<comment type="caution">
    <text evidence="3">The sequence shown here is derived from an EMBL/GenBank/DDBJ whole genome shotgun (WGS) entry which is preliminary data.</text>
</comment>